<reference evidence="1 2" key="1">
    <citation type="journal article" date="2019" name="Genome Biol. Evol.">
        <title>Whole-Genome Sequencing of the Giant Devil Catfish, Bagarius yarrelli.</title>
        <authorList>
            <person name="Jiang W."/>
            <person name="Lv Y."/>
            <person name="Cheng L."/>
            <person name="Yang K."/>
            <person name="Chao B."/>
            <person name="Wang X."/>
            <person name="Li Y."/>
            <person name="Pan X."/>
            <person name="You X."/>
            <person name="Zhang Y."/>
            <person name="Yang J."/>
            <person name="Li J."/>
            <person name="Zhang X."/>
            <person name="Liu S."/>
            <person name="Sun C."/>
            <person name="Yang J."/>
            <person name="Shi Q."/>
        </authorList>
    </citation>
    <scope>NUCLEOTIDE SEQUENCE [LARGE SCALE GENOMIC DNA]</scope>
    <source>
        <strain evidence="1">JWS20170419001</strain>
        <tissue evidence="1">Muscle</tissue>
    </source>
</reference>
<dbReference type="InterPro" id="IPR051038">
    <property type="entry name" value="RMT2/GAMT_Mtase"/>
</dbReference>
<protein>
    <submittedName>
        <fullName evidence="1">Guanidinoacetate N-methyltransferase</fullName>
    </submittedName>
</protein>
<dbReference type="SUPFAM" id="SSF53335">
    <property type="entry name" value="S-adenosyl-L-methionine-dependent methyltransferases"/>
    <property type="match status" value="1"/>
</dbReference>
<dbReference type="GO" id="GO:0032259">
    <property type="term" value="P:methylation"/>
    <property type="evidence" value="ECO:0007669"/>
    <property type="project" value="UniProtKB-KW"/>
</dbReference>
<keyword evidence="2" id="KW-1185">Reference proteome</keyword>
<dbReference type="GO" id="GO:0030731">
    <property type="term" value="F:guanidinoacetate N-methyltransferase activity"/>
    <property type="evidence" value="ECO:0007669"/>
    <property type="project" value="TreeGrafter"/>
</dbReference>
<evidence type="ECO:0000313" key="2">
    <source>
        <dbReference type="Proteomes" id="UP000319801"/>
    </source>
</evidence>
<dbReference type="PANTHER" id="PTHR32379:SF1">
    <property type="entry name" value="GUANIDINOACETATE N-METHYLTRANSFERASE"/>
    <property type="match status" value="1"/>
</dbReference>
<dbReference type="Gene3D" id="3.40.50.150">
    <property type="entry name" value="Vaccinia Virus protein VP39"/>
    <property type="match status" value="2"/>
</dbReference>
<dbReference type="OrthoDB" id="19014at2759"/>
<proteinExistence type="predicted"/>
<dbReference type="GO" id="GO:0005737">
    <property type="term" value="C:cytoplasm"/>
    <property type="evidence" value="ECO:0007669"/>
    <property type="project" value="TreeGrafter"/>
</dbReference>
<comment type="caution">
    <text evidence="1">The sequence shown here is derived from an EMBL/GenBank/DDBJ whole genome shotgun (WGS) entry which is preliminary data.</text>
</comment>
<accession>A0A556U5N0</accession>
<sequence>MSTAEPIFSKGENCKQGWHDASADYNETDTHLEILGKPVMERWETPYMHSLATVAASKGGRVLEIGFGMAIAATKVESFPIEEHWIIECNDGVFKRLQEWAKSQPHKGHAKRLLKSGGVLTYCNLTSWGELLKSKYDNIDKMFQETQVPQLLEAGFKKEYMSTTLMDINPPSECKYYSFNKMITPTILKE</sequence>
<keyword evidence="1" id="KW-0489">Methyltransferase</keyword>
<dbReference type="AlphaFoldDB" id="A0A556U5N0"/>
<dbReference type="PANTHER" id="PTHR32379">
    <property type="entry name" value="GUANIDINOACETATE N-METHYLTRANSFERASE"/>
    <property type="match status" value="1"/>
</dbReference>
<dbReference type="GO" id="GO:0005634">
    <property type="term" value="C:nucleus"/>
    <property type="evidence" value="ECO:0007669"/>
    <property type="project" value="TreeGrafter"/>
</dbReference>
<organism evidence="1 2">
    <name type="scientific">Bagarius yarrelli</name>
    <name type="common">Goonch</name>
    <name type="synonym">Bagrus yarrelli</name>
    <dbReference type="NCBI Taxonomy" id="175774"/>
    <lineage>
        <taxon>Eukaryota</taxon>
        <taxon>Metazoa</taxon>
        <taxon>Chordata</taxon>
        <taxon>Craniata</taxon>
        <taxon>Vertebrata</taxon>
        <taxon>Euteleostomi</taxon>
        <taxon>Actinopterygii</taxon>
        <taxon>Neopterygii</taxon>
        <taxon>Teleostei</taxon>
        <taxon>Ostariophysi</taxon>
        <taxon>Siluriformes</taxon>
        <taxon>Sisoridae</taxon>
        <taxon>Sisorinae</taxon>
        <taxon>Bagarius</taxon>
    </lineage>
</organism>
<dbReference type="EMBL" id="VCAZ01000051">
    <property type="protein sequence ID" value="TSM94636.1"/>
    <property type="molecule type" value="Genomic_DNA"/>
</dbReference>
<evidence type="ECO:0000313" key="1">
    <source>
        <dbReference type="EMBL" id="TSM94636.1"/>
    </source>
</evidence>
<keyword evidence="1" id="KW-0808">Transferase</keyword>
<dbReference type="GO" id="GO:0006601">
    <property type="term" value="P:creatine biosynthetic process"/>
    <property type="evidence" value="ECO:0007669"/>
    <property type="project" value="TreeGrafter"/>
</dbReference>
<dbReference type="InterPro" id="IPR029063">
    <property type="entry name" value="SAM-dependent_MTases_sf"/>
</dbReference>
<dbReference type="Proteomes" id="UP000319801">
    <property type="component" value="Unassembled WGS sequence"/>
</dbReference>
<gene>
    <name evidence="1" type="ORF">Baya_8431</name>
</gene>
<name>A0A556U5N0_BAGYA</name>